<organism evidence="3 4">
    <name type="scientific">Sphingomonas sanxanigenens</name>
    <dbReference type="NCBI Taxonomy" id="397260"/>
    <lineage>
        <taxon>Bacteria</taxon>
        <taxon>Pseudomonadati</taxon>
        <taxon>Pseudomonadota</taxon>
        <taxon>Alphaproteobacteria</taxon>
        <taxon>Sphingomonadales</taxon>
        <taxon>Sphingomonadaceae</taxon>
        <taxon>Sphingomonas</taxon>
    </lineage>
</organism>
<dbReference type="AlphaFoldDB" id="A0A2W5AG36"/>
<dbReference type="InterPro" id="IPR011105">
    <property type="entry name" value="Cell_wall_hydrolase_SleB"/>
</dbReference>
<dbReference type="InterPro" id="IPR042047">
    <property type="entry name" value="SleB_dom1"/>
</dbReference>
<evidence type="ECO:0000313" key="3">
    <source>
        <dbReference type="EMBL" id="PZO92067.1"/>
    </source>
</evidence>
<accession>A0A2W5AG36</accession>
<keyword evidence="1" id="KW-0732">Signal</keyword>
<sequence length="223" mass="24159">MSFAMRAASFAAVAFFAFATIVATDPSLALSGEIATIDSTHSASAPLLPVEPSALQDRSTIFAPRREVVQKTPSAAAVESDDSQDAPRSLSELVSAHAMPAHIDRDLHCLAGAVYFESKSEPLEGQLAVAEVIINRAESGRFPGSICSVVFQPGQFSFVRRGGFPPIRTGSRDWEHAVAVAEIAMKDQWESRASEALYFHARRVSPNWGKTRVAQLGNHVFYR</sequence>
<reference evidence="3 4" key="1">
    <citation type="submission" date="2017-08" db="EMBL/GenBank/DDBJ databases">
        <title>Infants hospitalized years apart are colonized by the same room-sourced microbial strains.</title>
        <authorList>
            <person name="Brooks B."/>
            <person name="Olm M.R."/>
            <person name="Firek B.A."/>
            <person name="Baker R."/>
            <person name="Thomas B.C."/>
            <person name="Morowitz M.J."/>
            <person name="Banfield J.F."/>
        </authorList>
    </citation>
    <scope>NUCLEOTIDE SEQUENCE [LARGE SCALE GENOMIC DNA]</scope>
    <source>
        <strain evidence="3">S2_018_000_R2_101</strain>
    </source>
</reference>
<feature type="domain" description="Cell wall hydrolase SleB" evidence="2">
    <location>
        <begin position="120"/>
        <end position="222"/>
    </location>
</feature>
<feature type="chain" id="PRO_5016039634" evidence="1">
    <location>
        <begin position="20"/>
        <end position="223"/>
    </location>
</feature>
<dbReference type="EMBL" id="QFNN01000002">
    <property type="protein sequence ID" value="PZO92067.1"/>
    <property type="molecule type" value="Genomic_DNA"/>
</dbReference>
<evidence type="ECO:0000313" key="4">
    <source>
        <dbReference type="Proteomes" id="UP000249066"/>
    </source>
</evidence>
<protein>
    <submittedName>
        <fullName evidence="3">Cell wall hydrolase</fullName>
    </submittedName>
</protein>
<keyword evidence="3" id="KW-0378">Hydrolase</keyword>
<gene>
    <name evidence="3" type="ORF">DI623_01040</name>
</gene>
<feature type="signal peptide" evidence="1">
    <location>
        <begin position="1"/>
        <end position="19"/>
    </location>
</feature>
<dbReference type="GO" id="GO:0016787">
    <property type="term" value="F:hydrolase activity"/>
    <property type="evidence" value="ECO:0007669"/>
    <property type="project" value="UniProtKB-KW"/>
</dbReference>
<proteinExistence type="predicted"/>
<evidence type="ECO:0000256" key="1">
    <source>
        <dbReference type="SAM" id="SignalP"/>
    </source>
</evidence>
<dbReference type="Proteomes" id="UP000249066">
    <property type="component" value="Unassembled WGS sequence"/>
</dbReference>
<comment type="caution">
    <text evidence="3">The sequence shown here is derived from an EMBL/GenBank/DDBJ whole genome shotgun (WGS) entry which is preliminary data.</text>
</comment>
<dbReference type="Pfam" id="PF07486">
    <property type="entry name" value="Hydrolase_2"/>
    <property type="match status" value="1"/>
</dbReference>
<dbReference type="Gene3D" id="1.10.10.2520">
    <property type="entry name" value="Cell wall hydrolase SleB, domain 1"/>
    <property type="match status" value="1"/>
</dbReference>
<name>A0A2W5AG36_9SPHN</name>
<evidence type="ECO:0000259" key="2">
    <source>
        <dbReference type="Pfam" id="PF07486"/>
    </source>
</evidence>